<dbReference type="InterPro" id="IPR051449">
    <property type="entry name" value="ABC-2_transporter_component"/>
</dbReference>
<name>A0A2A6ZWV2_9FIRM</name>
<feature type="transmembrane region" description="Helical" evidence="6">
    <location>
        <begin position="266"/>
        <end position="284"/>
    </location>
</feature>
<dbReference type="Pfam" id="PF12698">
    <property type="entry name" value="ABC2_membrane_3"/>
    <property type="match status" value="1"/>
</dbReference>
<keyword evidence="3 6" id="KW-0812">Transmembrane</keyword>
<dbReference type="GO" id="GO:0140359">
    <property type="term" value="F:ABC-type transporter activity"/>
    <property type="evidence" value="ECO:0007669"/>
    <property type="project" value="InterPro"/>
</dbReference>
<evidence type="ECO:0000256" key="2">
    <source>
        <dbReference type="ARBA" id="ARBA00022475"/>
    </source>
</evidence>
<dbReference type="InterPro" id="IPR013525">
    <property type="entry name" value="ABC2_TM"/>
</dbReference>
<feature type="transmembrane region" description="Helical" evidence="6">
    <location>
        <begin position="158"/>
        <end position="175"/>
    </location>
</feature>
<keyword evidence="4 6" id="KW-1133">Transmembrane helix</keyword>
<feature type="transmembrane region" description="Helical" evidence="6">
    <location>
        <begin position="47"/>
        <end position="66"/>
    </location>
</feature>
<keyword evidence="2" id="KW-1003">Cell membrane</keyword>
<evidence type="ECO:0000313" key="8">
    <source>
        <dbReference type="EMBL" id="PDX71248.1"/>
    </source>
</evidence>
<feature type="transmembrane region" description="Helical" evidence="6">
    <location>
        <begin position="12"/>
        <end position="35"/>
    </location>
</feature>
<feature type="transmembrane region" description="Helical" evidence="6">
    <location>
        <begin position="211"/>
        <end position="231"/>
    </location>
</feature>
<evidence type="ECO:0000256" key="4">
    <source>
        <dbReference type="ARBA" id="ARBA00022989"/>
    </source>
</evidence>
<dbReference type="AlphaFoldDB" id="A0A2A6ZWV2"/>
<feature type="domain" description="ABC-2 type transporter transmembrane" evidence="7">
    <location>
        <begin position="38"/>
        <end position="177"/>
    </location>
</feature>
<evidence type="ECO:0000259" key="7">
    <source>
        <dbReference type="Pfam" id="PF12698"/>
    </source>
</evidence>
<protein>
    <submittedName>
        <fullName evidence="8">ABC transporter</fullName>
    </submittedName>
</protein>
<dbReference type="GO" id="GO:0005886">
    <property type="term" value="C:plasma membrane"/>
    <property type="evidence" value="ECO:0007669"/>
    <property type="project" value="UniProtKB-SubCell"/>
</dbReference>
<dbReference type="PANTHER" id="PTHR30294:SF29">
    <property type="entry name" value="MULTIDRUG ABC TRANSPORTER PERMEASE YBHS-RELATED"/>
    <property type="match status" value="1"/>
</dbReference>
<evidence type="ECO:0000256" key="1">
    <source>
        <dbReference type="ARBA" id="ARBA00004651"/>
    </source>
</evidence>
<dbReference type="RefSeq" id="WP_097783842.1">
    <property type="nucleotide sequence ID" value="NZ_JAEKBY010000002.1"/>
</dbReference>
<comment type="caution">
    <text evidence="8">The sequence shown here is derived from an EMBL/GenBank/DDBJ whole genome shotgun (WGS) entry which is preliminary data.</text>
</comment>
<reference evidence="8 9" key="1">
    <citation type="journal article" date="2017" name="Front. Microbiol.">
        <title>New Insights into the Diversity of the Genus Faecalibacterium.</title>
        <authorList>
            <person name="Benevides L."/>
            <person name="Burman S."/>
            <person name="Martin R."/>
            <person name="Robert V."/>
            <person name="Thomas M."/>
            <person name="Miquel S."/>
            <person name="Chain F."/>
            <person name="Sokol H."/>
            <person name="Bermudez-Humaran L.G."/>
            <person name="Morrison M."/>
            <person name="Langella P."/>
            <person name="Azevedo V.A."/>
            <person name="Chatel J.M."/>
            <person name="Soares S."/>
        </authorList>
    </citation>
    <scope>NUCLEOTIDE SEQUENCE [LARGE SCALE GENOMIC DNA]</scope>
    <source>
        <strain evidence="8 9">CNCM I 4546</strain>
    </source>
</reference>
<keyword evidence="5 6" id="KW-0472">Membrane</keyword>
<proteinExistence type="predicted"/>
<comment type="subcellular location">
    <subcellularLocation>
        <location evidence="1">Cell membrane</location>
        <topology evidence="1">Multi-pass membrane protein</topology>
    </subcellularLocation>
</comment>
<organism evidence="8 9">
    <name type="scientific">Faecalibacterium prausnitzii</name>
    <dbReference type="NCBI Taxonomy" id="853"/>
    <lineage>
        <taxon>Bacteria</taxon>
        <taxon>Bacillati</taxon>
        <taxon>Bacillota</taxon>
        <taxon>Clostridia</taxon>
        <taxon>Eubacteriales</taxon>
        <taxon>Oscillospiraceae</taxon>
        <taxon>Faecalibacterium</taxon>
    </lineage>
</organism>
<evidence type="ECO:0000256" key="5">
    <source>
        <dbReference type="ARBA" id="ARBA00023136"/>
    </source>
</evidence>
<dbReference type="Proteomes" id="UP000219901">
    <property type="component" value="Unassembled WGS sequence"/>
</dbReference>
<gene>
    <name evidence="8" type="ORF">CGS55_13765</name>
</gene>
<evidence type="ECO:0000256" key="3">
    <source>
        <dbReference type="ARBA" id="ARBA00022692"/>
    </source>
</evidence>
<sequence>MLAIFKRELRSCFHGMIGAVLTAFMLAATAIYFVALNLGYGLPDFGYYTLCRTIFVLLLYIPVLTMRSFAEERHSRTDQLLLTSPVSVGGIVLGKYFALCVIFALPCLVDAGMILVLKALGATGTSTLANFSALLCYYLMGCAAIAIGVFLSSLTENQIIAAVSGVAALLLTYMMPSLRTMFTTGSAVALALFTAIAAVLSVVAGLRSKSFTLGCLSFAGCCVALTALFLLKSSWLTEAFSAVLSALCLFTPFEEFVNSSFSIPTLVYYLTVAAVFLFFTAQGLEKRRWN</sequence>
<feature type="transmembrane region" description="Helical" evidence="6">
    <location>
        <begin position="96"/>
        <end position="117"/>
    </location>
</feature>
<evidence type="ECO:0000313" key="9">
    <source>
        <dbReference type="Proteomes" id="UP000219901"/>
    </source>
</evidence>
<evidence type="ECO:0000256" key="6">
    <source>
        <dbReference type="SAM" id="Phobius"/>
    </source>
</evidence>
<dbReference type="EMBL" id="NMTV01000071">
    <property type="protein sequence ID" value="PDX71248.1"/>
    <property type="molecule type" value="Genomic_DNA"/>
</dbReference>
<feature type="transmembrane region" description="Helical" evidence="6">
    <location>
        <begin position="181"/>
        <end position="204"/>
    </location>
</feature>
<accession>A0A2A6ZWV2</accession>
<feature type="transmembrane region" description="Helical" evidence="6">
    <location>
        <begin position="129"/>
        <end position="151"/>
    </location>
</feature>
<dbReference type="PANTHER" id="PTHR30294">
    <property type="entry name" value="MEMBRANE COMPONENT OF ABC TRANSPORTER YHHJ-RELATED"/>
    <property type="match status" value="1"/>
</dbReference>